<dbReference type="Proteomes" id="UP001610563">
    <property type="component" value="Unassembled WGS sequence"/>
</dbReference>
<dbReference type="EMBL" id="JBFTWV010000023">
    <property type="protein sequence ID" value="KAL2796909.1"/>
    <property type="molecule type" value="Genomic_DNA"/>
</dbReference>
<name>A0ABR4GD37_9EURO</name>
<accession>A0ABR4GD37</accession>
<evidence type="ECO:0008006" key="3">
    <source>
        <dbReference type="Google" id="ProtNLM"/>
    </source>
</evidence>
<evidence type="ECO:0000313" key="1">
    <source>
        <dbReference type="EMBL" id="KAL2796909.1"/>
    </source>
</evidence>
<evidence type="ECO:0000313" key="2">
    <source>
        <dbReference type="Proteomes" id="UP001610563"/>
    </source>
</evidence>
<reference evidence="1 2" key="1">
    <citation type="submission" date="2024-07" db="EMBL/GenBank/DDBJ databases">
        <title>Section-level genome sequencing and comparative genomics of Aspergillus sections Usti and Cavernicolus.</title>
        <authorList>
            <consortium name="Lawrence Berkeley National Laboratory"/>
            <person name="Nybo J.L."/>
            <person name="Vesth T.C."/>
            <person name="Theobald S."/>
            <person name="Frisvad J.C."/>
            <person name="Larsen T.O."/>
            <person name="Kjaerboelling I."/>
            <person name="Rothschild-Mancinelli K."/>
            <person name="Lyhne E.K."/>
            <person name="Kogle M.E."/>
            <person name="Barry K."/>
            <person name="Clum A."/>
            <person name="Na H."/>
            <person name="Ledsgaard L."/>
            <person name="Lin J."/>
            <person name="Lipzen A."/>
            <person name="Kuo A."/>
            <person name="Riley R."/>
            <person name="Mondo S."/>
            <person name="Labutti K."/>
            <person name="Haridas S."/>
            <person name="Pangalinan J."/>
            <person name="Salamov A.A."/>
            <person name="Simmons B.A."/>
            <person name="Magnuson J.K."/>
            <person name="Chen J."/>
            <person name="Drula E."/>
            <person name="Henrissat B."/>
            <person name="Wiebenga A."/>
            <person name="Lubbers R.J."/>
            <person name="Gomes A.C."/>
            <person name="Makela M.R."/>
            <person name="Stajich J."/>
            <person name="Grigoriev I.V."/>
            <person name="Mortensen U.H."/>
            <person name="De Vries R.P."/>
            <person name="Baker S.E."/>
            <person name="Andersen M.R."/>
        </authorList>
    </citation>
    <scope>NUCLEOTIDE SEQUENCE [LARGE SCALE GENOMIC DNA]</scope>
    <source>
        <strain evidence="1 2">CBS 209.92</strain>
    </source>
</reference>
<keyword evidence="2" id="KW-1185">Reference proteome</keyword>
<comment type="caution">
    <text evidence="1">The sequence shown here is derived from an EMBL/GenBank/DDBJ whole genome shotgun (WGS) entry which is preliminary data.</text>
</comment>
<protein>
    <recommendedName>
        <fullName evidence="3">Secreted protein</fullName>
    </recommendedName>
</protein>
<proteinExistence type="predicted"/>
<sequence>MLRPSPLLFFLLDCRPISLLGCHPCLRDWHLVLVYPLMGCRFLFLSPAGLPRISQRPALMMLPLPLLFKLLLRTQLVAVQRPFWEHLSVSTHANWCPSMNR</sequence>
<organism evidence="1 2">
    <name type="scientific">Aspergillus keveii</name>
    <dbReference type="NCBI Taxonomy" id="714993"/>
    <lineage>
        <taxon>Eukaryota</taxon>
        <taxon>Fungi</taxon>
        <taxon>Dikarya</taxon>
        <taxon>Ascomycota</taxon>
        <taxon>Pezizomycotina</taxon>
        <taxon>Eurotiomycetes</taxon>
        <taxon>Eurotiomycetidae</taxon>
        <taxon>Eurotiales</taxon>
        <taxon>Aspergillaceae</taxon>
        <taxon>Aspergillus</taxon>
        <taxon>Aspergillus subgen. Nidulantes</taxon>
    </lineage>
</organism>
<gene>
    <name evidence="1" type="ORF">BJX66DRAFT_298970</name>
</gene>